<organism evidence="10 11">
    <name type="scientific">Oryzias melastigma</name>
    <name type="common">Marine medaka</name>
    <dbReference type="NCBI Taxonomy" id="30732"/>
    <lineage>
        <taxon>Eukaryota</taxon>
        <taxon>Metazoa</taxon>
        <taxon>Chordata</taxon>
        <taxon>Craniata</taxon>
        <taxon>Vertebrata</taxon>
        <taxon>Euteleostomi</taxon>
        <taxon>Actinopterygii</taxon>
        <taxon>Neopterygii</taxon>
        <taxon>Teleostei</taxon>
        <taxon>Neoteleostei</taxon>
        <taxon>Acanthomorphata</taxon>
        <taxon>Ovalentaria</taxon>
        <taxon>Atherinomorphae</taxon>
        <taxon>Beloniformes</taxon>
        <taxon>Adrianichthyidae</taxon>
        <taxon>Oryziinae</taxon>
        <taxon>Oryzias</taxon>
    </lineage>
</organism>
<dbReference type="InterPro" id="IPR013106">
    <property type="entry name" value="Ig_V-set"/>
</dbReference>
<dbReference type="STRING" id="30732.ENSOMEP00000016876"/>
<dbReference type="InterPro" id="IPR013783">
    <property type="entry name" value="Ig-like_fold"/>
</dbReference>
<keyword evidence="8" id="KW-1133">Transmembrane helix</keyword>
<dbReference type="InterPro" id="IPR036179">
    <property type="entry name" value="Ig-like_dom_sf"/>
</dbReference>
<sequence>VADVKLMTILFFISGLISVSFSEFVIVEVQHGGEVSLLCSNLSSFITNIFWFKMDQRSNATRIASMMTAESYATVQEVYKNGRFQMSSNSTHVSLCISKVDFSDSGLYFCGFYKNSDVVIFDATSLQVKGEIFFLCQPNQMFLQQSVDLC</sequence>
<dbReference type="GO" id="GO:0005886">
    <property type="term" value="C:plasma membrane"/>
    <property type="evidence" value="ECO:0007669"/>
    <property type="project" value="UniProtKB-SubCell"/>
</dbReference>
<keyword evidence="3" id="KW-0732">Signal</keyword>
<dbReference type="PROSITE" id="PS50835">
    <property type="entry name" value="IG_LIKE"/>
    <property type="match status" value="1"/>
</dbReference>
<keyword evidence="11" id="KW-1185">Reference proteome</keyword>
<keyword evidence="7" id="KW-0325">Glycoprotein</keyword>
<evidence type="ECO:0000259" key="9">
    <source>
        <dbReference type="PROSITE" id="PS50835"/>
    </source>
</evidence>
<dbReference type="Ensembl" id="ENSOMET00000025460.1">
    <property type="protein sequence ID" value="ENSOMEP00000016876.1"/>
    <property type="gene ID" value="ENSOMEG00000000843.1"/>
</dbReference>
<keyword evidence="4" id="KW-0391">Immunity</keyword>
<evidence type="ECO:0000256" key="5">
    <source>
        <dbReference type="ARBA" id="ARBA00023136"/>
    </source>
</evidence>
<dbReference type="GeneTree" id="ENSGT00940000177360"/>
<evidence type="ECO:0000313" key="11">
    <source>
        <dbReference type="Proteomes" id="UP000261560"/>
    </source>
</evidence>
<dbReference type="PaxDb" id="30732-ENSOMEP00000016876"/>
<dbReference type="Pfam" id="PF07686">
    <property type="entry name" value="V-set"/>
    <property type="match status" value="1"/>
</dbReference>
<feature type="domain" description="Ig-like" evidence="9">
    <location>
        <begin position="22"/>
        <end position="110"/>
    </location>
</feature>
<dbReference type="SMART" id="SM00409">
    <property type="entry name" value="IG"/>
    <property type="match status" value="1"/>
</dbReference>
<dbReference type="GO" id="GO:0002376">
    <property type="term" value="P:immune system process"/>
    <property type="evidence" value="ECO:0007669"/>
    <property type="project" value="UniProtKB-KW"/>
</dbReference>
<evidence type="ECO:0000256" key="4">
    <source>
        <dbReference type="ARBA" id="ARBA00022859"/>
    </source>
</evidence>
<evidence type="ECO:0000256" key="8">
    <source>
        <dbReference type="SAM" id="Phobius"/>
    </source>
</evidence>
<dbReference type="GO" id="GO:0009617">
    <property type="term" value="P:response to bacterium"/>
    <property type="evidence" value="ECO:0007669"/>
    <property type="project" value="TreeGrafter"/>
</dbReference>
<evidence type="ECO:0000256" key="6">
    <source>
        <dbReference type="ARBA" id="ARBA00023157"/>
    </source>
</evidence>
<keyword evidence="8" id="KW-0812">Transmembrane</keyword>
<feature type="transmembrane region" description="Helical" evidence="8">
    <location>
        <begin position="33"/>
        <end position="52"/>
    </location>
</feature>
<dbReference type="InterPro" id="IPR003599">
    <property type="entry name" value="Ig_sub"/>
</dbReference>
<dbReference type="SUPFAM" id="SSF48726">
    <property type="entry name" value="Immunoglobulin"/>
    <property type="match status" value="1"/>
</dbReference>
<accession>A0A3B3CH18</accession>
<evidence type="ECO:0000256" key="1">
    <source>
        <dbReference type="ARBA" id="ARBA00004236"/>
    </source>
</evidence>
<reference evidence="10" key="1">
    <citation type="submission" date="2025-08" db="UniProtKB">
        <authorList>
            <consortium name="Ensembl"/>
        </authorList>
    </citation>
    <scope>IDENTIFICATION</scope>
</reference>
<evidence type="ECO:0000256" key="7">
    <source>
        <dbReference type="ARBA" id="ARBA00023180"/>
    </source>
</evidence>
<evidence type="ECO:0000256" key="2">
    <source>
        <dbReference type="ARBA" id="ARBA00022475"/>
    </source>
</evidence>
<evidence type="ECO:0000313" key="10">
    <source>
        <dbReference type="Ensembl" id="ENSOMEP00000016876.1"/>
    </source>
</evidence>
<keyword evidence="2" id="KW-1003">Cell membrane</keyword>
<dbReference type="PANTHER" id="PTHR19433:SF111">
    <property type="entry name" value="T CELL RECEPTOR ALPHA VARIABLE 4"/>
    <property type="match status" value="1"/>
</dbReference>
<dbReference type="Proteomes" id="UP000261560">
    <property type="component" value="Unplaced"/>
</dbReference>
<feature type="transmembrane region" description="Helical" evidence="8">
    <location>
        <begin position="7"/>
        <end position="27"/>
    </location>
</feature>
<keyword evidence="6" id="KW-1015">Disulfide bond</keyword>
<reference evidence="10" key="2">
    <citation type="submission" date="2025-09" db="UniProtKB">
        <authorList>
            <consortium name="Ensembl"/>
        </authorList>
    </citation>
    <scope>IDENTIFICATION</scope>
</reference>
<dbReference type="InterPro" id="IPR052051">
    <property type="entry name" value="TCR_complex_component"/>
</dbReference>
<keyword evidence="5 8" id="KW-0472">Membrane</keyword>
<dbReference type="AlphaFoldDB" id="A0A3B3CH18"/>
<dbReference type="InterPro" id="IPR007110">
    <property type="entry name" value="Ig-like_dom"/>
</dbReference>
<name>A0A3B3CH18_ORYME</name>
<dbReference type="Gene3D" id="2.60.40.10">
    <property type="entry name" value="Immunoglobulins"/>
    <property type="match status" value="1"/>
</dbReference>
<dbReference type="PANTHER" id="PTHR19433">
    <property type="entry name" value="T-CELL RECEPTOR ALPHA CHAIN V REGION-RELATED"/>
    <property type="match status" value="1"/>
</dbReference>
<evidence type="ECO:0000256" key="3">
    <source>
        <dbReference type="ARBA" id="ARBA00022729"/>
    </source>
</evidence>
<dbReference type="OMA" id="CISVMFK"/>
<proteinExistence type="predicted"/>
<comment type="subcellular location">
    <subcellularLocation>
        <location evidence="1">Cell membrane</location>
    </subcellularLocation>
</comment>
<protein>
    <recommendedName>
        <fullName evidence="9">Ig-like domain-containing protein</fullName>
    </recommendedName>
</protein>